<dbReference type="RefSeq" id="WP_082342470.1">
    <property type="nucleotide sequence ID" value="NZ_CP012332.1"/>
</dbReference>
<organism evidence="4 5">
    <name type="scientific">Vulgatibacter incomptus</name>
    <dbReference type="NCBI Taxonomy" id="1391653"/>
    <lineage>
        <taxon>Bacteria</taxon>
        <taxon>Pseudomonadati</taxon>
        <taxon>Myxococcota</taxon>
        <taxon>Myxococcia</taxon>
        <taxon>Myxococcales</taxon>
        <taxon>Cystobacterineae</taxon>
        <taxon>Vulgatibacteraceae</taxon>
        <taxon>Vulgatibacter</taxon>
    </lineage>
</organism>
<dbReference type="PANTHER" id="PTHR43080">
    <property type="entry name" value="CBS DOMAIN-CONTAINING PROTEIN CBSX3, MITOCHONDRIAL"/>
    <property type="match status" value="1"/>
</dbReference>
<evidence type="ECO:0000313" key="5">
    <source>
        <dbReference type="Proteomes" id="UP000055590"/>
    </source>
</evidence>
<accession>A0A0K1P7X3</accession>
<keyword evidence="1 2" id="KW-0129">CBS domain</keyword>
<evidence type="ECO:0000259" key="3">
    <source>
        <dbReference type="PROSITE" id="PS51371"/>
    </source>
</evidence>
<dbReference type="AlphaFoldDB" id="A0A0K1P7X3"/>
<dbReference type="PROSITE" id="PS51371">
    <property type="entry name" value="CBS"/>
    <property type="match status" value="2"/>
</dbReference>
<dbReference type="InterPro" id="IPR046342">
    <property type="entry name" value="CBS_dom_sf"/>
</dbReference>
<sequence length="140" mass="15436">MRCRDVMWKGPITLAPEETAQDAVRKLKSADVAAIPVTDETGRYLGMVTERGLVRDVMAEGLDPKLTRVTLILDRGVPSCEPDDPVAVALKRMDEARSRWIAVLESDRVVGLIGTRDIRQAAREVDAHELHALTDAALLH</sequence>
<dbReference type="SMART" id="SM00116">
    <property type="entry name" value="CBS"/>
    <property type="match status" value="2"/>
</dbReference>
<evidence type="ECO:0000256" key="2">
    <source>
        <dbReference type="PROSITE-ProRule" id="PRU00703"/>
    </source>
</evidence>
<feature type="domain" description="CBS" evidence="3">
    <location>
        <begin position="7"/>
        <end position="64"/>
    </location>
</feature>
<dbReference type="Proteomes" id="UP000055590">
    <property type="component" value="Chromosome"/>
</dbReference>
<dbReference type="KEGG" id="vin:AKJ08_0020"/>
<name>A0A0K1P7X3_9BACT</name>
<dbReference type="PANTHER" id="PTHR43080:SF2">
    <property type="entry name" value="CBS DOMAIN-CONTAINING PROTEIN"/>
    <property type="match status" value="1"/>
</dbReference>
<gene>
    <name evidence="4" type="ORF">AKJ08_0020</name>
</gene>
<reference evidence="4 5" key="1">
    <citation type="submission" date="2015-08" db="EMBL/GenBank/DDBJ databases">
        <authorList>
            <person name="Babu N.S."/>
            <person name="Beckwith C.J."/>
            <person name="Beseler K.G."/>
            <person name="Brison A."/>
            <person name="Carone J.V."/>
            <person name="Caskin T.P."/>
            <person name="Diamond M."/>
            <person name="Durham M.E."/>
            <person name="Foxe J.M."/>
            <person name="Go M."/>
            <person name="Henderson B.A."/>
            <person name="Jones I.B."/>
            <person name="McGettigan J.A."/>
            <person name="Micheletti S.J."/>
            <person name="Nasrallah M.E."/>
            <person name="Ortiz D."/>
            <person name="Piller C.R."/>
            <person name="Privatt S.R."/>
            <person name="Schneider S.L."/>
            <person name="Sharp S."/>
            <person name="Smith T.C."/>
            <person name="Stanton J.D."/>
            <person name="Ullery H.E."/>
            <person name="Wilson R.J."/>
            <person name="Serrano M.G."/>
            <person name="Buck G."/>
            <person name="Lee V."/>
            <person name="Wang Y."/>
            <person name="Carvalho R."/>
            <person name="Voegtly L."/>
            <person name="Shi R."/>
            <person name="Duckworth R."/>
            <person name="Johnson A."/>
            <person name="Loviza R."/>
            <person name="Walstead R."/>
            <person name="Shah Z."/>
            <person name="Kiflezghi M."/>
            <person name="Wade K."/>
            <person name="Ball S.L."/>
            <person name="Bradley K.W."/>
            <person name="Asai D.J."/>
            <person name="Bowman C.A."/>
            <person name="Russell D.A."/>
            <person name="Pope W.H."/>
            <person name="Jacobs-Sera D."/>
            <person name="Hendrix R.W."/>
            <person name="Hatfull G.F."/>
        </authorList>
    </citation>
    <scope>NUCLEOTIDE SEQUENCE [LARGE SCALE GENOMIC DNA]</scope>
    <source>
        <strain evidence="4 5">DSM 27710</strain>
    </source>
</reference>
<evidence type="ECO:0000313" key="4">
    <source>
        <dbReference type="EMBL" id="AKU89633.1"/>
    </source>
</evidence>
<feature type="domain" description="CBS" evidence="3">
    <location>
        <begin position="73"/>
        <end position="130"/>
    </location>
</feature>
<dbReference type="SUPFAM" id="SSF54631">
    <property type="entry name" value="CBS-domain pair"/>
    <property type="match status" value="1"/>
</dbReference>
<dbReference type="OrthoDB" id="9802114at2"/>
<dbReference type="InterPro" id="IPR000644">
    <property type="entry name" value="CBS_dom"/>
</dbReference>
<protein>
    <submittedName>
        <fullName evidence="4">CBS domain protein</fullName>
    </submittedName>
</protein>
<evidence type="ECO:0000256" key="1">
    <source>
        <dbReference type="ARBA" id="ARBA00023122"/>
    </source>
</evidence>
<dbReference type="STRING" id="1391653.AKJ08_0020"/>
<proteinExistence type="predicted"/>
<dbReference type="EMBL" id="CP012332">
    <property type="protein sequence ID" value="AKU89633.1"/>
    <property type="molecule type" value="Genomic_DNA"/>
</dbReference>
<dbReference type="Gene3D" id="3.10.580.10">
    <property type="entry name" value="CBS-domain"/>
    <property type="match status" value="1"/>
</dbReference>
<dbReference type="InterPro" id="IPR051257">
    <property type="entry name" value="Diverse_CBS-Domain"/>
</dbReference>
<dbReference type="Pfam" id="PF00571">
    <property type="entry name" value="CBS"/>
    <property type="match status" value="2"/>
</dbReference>
<keyword evidence="5" id="KW-1185">Reference proteome</keyword>